<dbReference type="Gene3D" id="3.30.70.270">
    <property type="match status" value="1"/>
</dbReference>
<dbReference type="Gene3D" id="1.25.40.10">
    <property type="entry name" value="Tetratricopeptide repeat domain"/>
    <property type="match status" value="1"/>
</dbReference>
<dbReference type="SUPFAM" id="SSF48452">
    <property type="entry name" value="TPR-like"/>
    <property type="match status" value="1"/>
</dbReference>
<gene>
    <name evidence="3" type="ORF">SAMN02745196_01212</name>
</gene>
<dbReference type="Proteomes" id="UP000184526">
    <property type="component" value="Unassembled WGS sequence"/>
</dbReference>
<feature type="transmembrane region" description="Helical" evidence="1">
    <location>
        <begin position="12"/>
        <end position="32"/>
    </location>
</feature>
<keyword evidence="1" id="KW-0472">Membrane</keyword>
<dbReference type="GO" id="GO:0005886">
    <property type="term" value="C:plasma membrane"/>
    <property type="evidence" value="ECO:0007669"/>
    <property type="project" value="TreeGrafter"/>
</dbReference>
<keyword evidence="1" id="KW-1133">Transmembrane helix</keyword>
<dbReference type="InterPro" id="IPR050469">
    <property type="entry name" value="Diguanylate_Cyclase"/>
</dbReference>
<dbReference type="PANTHER" id="PTHR45138:SF9">
    <property type="entry name" value="DIGUANYLATE CYCLASE DGCM-RELATED"/>
    <property type="match status" value="1"/>
</dbReference>
<keyword evidence="4" id="KW-1185">Reference proteome</keyword>
<name>A0A1M5VBJ6_9CLOT</name>
<dbReference type="RefSeq" id="WP_084666114.1">
    <property type="nucleotide sequence ID" value="NZ_FQXP01000004.1"/>
</dbReference>
<dbReference type="InterPro" id="IPR011990">
    <property type="entry name" value="TPR-like_helical_dom_sf"/>
</dbReference>
<dbReference type="GO" id="GO:0043709">
    <property type="term" value="P:cell adhesion involved in single-species biofilm formation"/>
    <property type="evidence" value="ECO:0007669"/>
    <property type="project" value="TreeGrafter"/>
</dbReference>
<dbReference type="InterPro" id="IPR029787">
    <property type="entry name" value="Nucleotide_cyclase"/>
</dbReference>
<organism evidence="3 4">
    <name type="scientific">Clostridium collagenovorans DSM 3089</name>
    <dbReference type="NCBI Taxonomy" id="1121306"/>
    <lineage>
        <taxon>Bacteria</taxon>
        <taxon>Bacillati</taxon>
        <taxon>Bacillota</taxon>
        <taxon>Clostridia</taxon>
        <taxon>Eubacteriales</taxon>
        <taxon>Clostridiaceae</taxon>
        <taxon>Clostridium</taxon>
    </lineage>
</organism>
<accession>A0A1M5VBJ6</accession>
<dbReference type="OrthoDB" id="9805474at2"/>
<dbReference type="STRING" id="1121306.SAMN02745196_01212"/>
<dbReference type="SUPFAM" id="SSF55073">
    <property type="entry name" value="Nucleotide cyclase"/>
    <property type="match status" value="1"/>
</dbReference>
<dbReference type="PROSITE" id="PS50887">
    <property type="entry name" value="GGDEF"/>
    <property type="match status" value="1"/>
</dbReference>
<evidence type="ECO:0000256" key="1">
    <source>
        <dbReference type="SAM" id="Phobius"/>
    </source>
</evidence>
<dbReference type="EMBL" id="FQXP01000004">
    <property type="protein sequence ID" value="SHH72581.1"/>
    <property type="molecule type" value="Genomic_DNA"/>
</dbReference>
<dbReference type="InterPro" id="IPR000160">
    <property type="entry name" value="GGDEF_dom"/>
</dbReference>
<dbReference type="InterPro" id="IPR043128">
    <property type="entry name" value="Rev_trsase/Diguanyl_cyclase"/>
</dbReference>
<dbReference type="CDD" id="cd01949">
    <property type="entry name" value="GGDEF"/>
    <property type="match status" value="1"/>
</dbReference>
<sequence length="540" mass="62015">MEKYKFSVKTFIFIVIFLSFIVSAFSFTGILIKNSKLIEKNITSLKIDTKESRDQTIKNLTNLLNERRFLSKNQQLTVLKMISTTYLINFDYINGLEYAIETIYLSKKLGDNMTCASVLIDLSNVFSDLGAYDIAEDSIKHALSLQFDNENDRNAVNLYANINLAELYSKTYRTKEALETIEVALNYTNPKRRFHQMDLLSLSLSKARSLFYEGKVSEAKSILADIEKGIHEIENNPVFNDINLAFNLQIPYLSLISQIQISEGYISKGIESSKELFELCDLEGSNETKRTYMNSILRVLQISSTEDSIDEIKLFETEMLKELNNMINNKNHIFVDFIINSCEAKFDVMDSKETQLKVVIKFIFIILALSIILVIVSVYARNSKIQTEIDELTQIYNRRKFNLDYKKSISTIKNLGLLIIDIDHFKAINDDFGHDFGDIVLKELSSKIKTKLSKNEDVFRYGGEEFCVLCRDRTLDEVVKIAEVLRFEIEHMPLDNNISVTISLGVAHSKQTNDIFKLADNNLYKSKESGRNKVTYTDLP</sequence>
<dbReference type="GO" id="GO:1902201">
    <property type="term" value="P:negative regulation of bacterial-type flagellum-dependent cell motility"/>
    <property type="evidence" value="ECO:0007669"/>
    <property type="project" value="TreeGrafter"/>
</dbReference>
<dbReference type="PANTHER" id="PTHR45138">
    <property type="entry name" value="REGULATORY COMPONENTS OF SENSORY TRANSDUCTION SYSTEM"/>
    <property type="match status" value="1"/>
</dbReference>
<feature type="domain" description="GGDEF" evidence="2">
    <location>
        <begin position="413"/>
        <end position="539"/>
    </location>
</feature>
<dbReference type="SMART" id="SM00267">
    <property type="entry name" value="GGDEF"/>
    <property type="match status" value="1"/>
</dbReference>
<dbReference type="FunFam" id="3.30.70.270:FF:000001">
    <property type="entry name" value="Diguanylate cyclase domain protein"/>
    <property type="match status" value="1"/>
</dbReference>
<dbReference type="Pfam" id="PF00990">
    <property type="entry name" value="GGDEF"/>
    <property type="match status" value="1"/>
</dbReference>
<feature type="transmembrane region" description="Helical" evidence="1">
    <location>
        <begin position="358"/>
        <end position="380"/>
    </location>
</feature>
<evidence type="ECO:0000259" key="2">
    <source>
        <dbReference type="PROSITE" id="PS50887"/>
    </source>
</evidence>
<keyword evidence="1" id="KW-0812">Transmembrane</keyword>
<evidence type="ECO:0000313" key="3">
    <source>
        <dbReference type="EMBL" id="SHH72581.1"/>
    </source>
</evidence>
<dbReference type="AlphaFoldDB" id="A0A1M5VBJ6"/>
<evidence type="ECO:0000313" key="4">
    <source>
        <dbReference type="Proteomes" id="UP000184526"/>
    </source>
</evidence>
<protein>
    <submittedName>
        <fullName evidence="3">Diguanylate cyclase (GGDEF) domain-containing protein</fullName>
    </submittedName>
</protein>
<dbReference type="GO" id="GO:0052621">
    <property type="term" value="F:diguanylate cyclase activity"/>
    <property type="evidence" value="ECO:0007669"/>
    <property type="project" value="TreeGrafter"/>
</dbReference>
<proteinExistence type="predicted"/>
<reference evidence="3 4" key="1">
    <citation type="submission" date="2016-11" db="EMBL/GenBank/DDBJ databases">
        <authorList>
            <person name="Jaros S."/>
            <person name="Januszkiewicz K."/>
            <person name="Wedrychowicz H."/>
        </authorList>
    </citation>
    <scope>NUCLEOTIDE SEQUENCE [LARGE SCALE GENOMIC DNA]</scope>
    <source>
        <strain evidence="3 4">DSM 3089</strain>
    </source>
</reference>
<dbReference type="NCBIfam" id="TIGR00254">
    <property type="entry name" value="GGDEF"/>
    <property type="match status" value="1"/>
</dbReference>